<dbReference type="GO" id="GO:0005524">
    <property type="term" value="F:ATP binding"/>
    <property type="evidence" value="ECO:0007669"/>
    <property type="project" value="UniProtKB-KW"/>
</dbReference>
<dbReference type="GO" id="GO:0044539">
    <property type="term" value="P:long-chain fatty acid import into cell"/>
    <property type="evidence" value="ECO:0007669"/>
    <property type="project" value="TreeGrafter"/>
</dbReference>
<dbReference type="PANTHER" id="PTHR43107:SF15">
    <property type="entry name" value="FATTY ACID TRANSPORT PROTEIN 3, ISOFORM A"/>
    <property type="match status" value="1"/>
</dbReference>
<evidence type="ECO:0000259" key="5">
    <source>
        <dbReference type="Pfam" id="PF00501"/>
    </source>
</evidence>
<dbReference type="Pfam" id="PF00501">
    <property type="entry name" value="AMP-binding"/>
    <property type="match status" value="1"/>
</dbReference>
<dbReference type="Gene3D" id="3.40.50.12780">
    <property type="entry name" value="N-terminal domain of ligase-like"/>
    <property type="match status" value="1"/>
</dbReference>
<dbReference type="Gene3D" id="3.30.300.30">
    <property type="match status" value="1"/>
</dbReference>
<feature type="domain" description="AMP-dependent synthetase/ligase" evidence="5">
    <location>
        <begin position="65"/>
        <end position="376"/>
    </location>
</feature>
<gene>
    <name evidence="7" type="ORF">MPH_09943</name>
</gene>
<dbReference type="GO" id="GO:0009898">
    <property type="term" value="C:cytoplasmic side of plasma membrane"/>
    <property type="evidence" value="ECO:0007669"/>
    <property type="project" value="TreeGrafter"/>
</dbReference>
<evidence type="ECO:0000313" key="7">
    <source>
        <dbReference type="EMBL" id="EKG12951.1"/>
    </source>
</evidence>
<evidence type="ECO:0000259" key="6">
    <source>
        <dbReference type="Pfam" id="PF13193"/>
    </source>
</evidence>
<dbReference type="OrthoDB" id="10253869at2759"/>
<dbReference type="InterPro" id="IPR025110">
    <property type="entry name" value="AMP-bd_C"/>
</dbReference>
<dbReference type="EMBL" id="AHHD01000422">
    <property type="protein sequence ID" value="EKG12951.1"/>
    <property type="molecule type" value="Genomic_DNA"/>
</dbReference>
<dbReference type="FunCoup" id="K2QT06">
    <property type="interactions" value="128"/>
</dbReference>
<keyword evidence="4" id="KW-0067">ATP-binding</keyword>
<dbReference type="InterPro" id="IPR020845">
    <property type="entry name" value="AMP-binding_CS"/>
</dbReference>
<evidence type="ECO:0000256" key="2">
    <source>
        <dbReference type="ARBA" id="ARBA00022598"/>
    </source>
</evidence>
<dbReference type="AlphaFoldDB" id="K2QT06"/>
<keyword evidence="3" id="KW-0547">Nucleotide-binding</keyword>
<name>K2QT06_MACPH</name>
<organism evidence="7 8">
    <name type="scientific">Macrophomina phaseolina (strain MS6)</name>
    <name type="common">Charcoal rot fungus</name>
    <dbReference type="NCBI Taxonomy" id="1126212"/>
    <lineage>
        <taxon>Eukaryota</taxon>
        <taxon>Fungi</taxon>
        <taxon>Dikarya</taxon>
        <taxon>Ascomycota</taxon>
        <taxon>Pezizomycotina</taxon>
        <taxon>Dothideomycetes</taxon>
        <taxon>Dothideomycetes incertae sedis</taxon>
        <taxon>Botryosphaeriales</taxon>
        <taxon>Botryosphaeriaceae</taxon>
        <taxon>Macrophomina</taxon>
    </lineage>
</organism>
<dbReference type="InterPro" id="IPR042099">
    <property type="entry name" value="ANL_N_sf"/>
</dbReference>
<dbReference type="Proteomes" id="UP000007129">
    <property type="component" value="Unassembled WGS sequence"/>
</dbReference>
<reference evidence="7 8" key="1">
    <citation type="journal article" date="2012" name="BMC Genomics">
        <title>Tools to kill: Genome of one of the most destructive plant pathogenic fungi Macrophomina phaseolina.</title>
        <authorList>
            <person name="Islam M.S."/>
            <person name="Haque M.S."/>
            <person name="Islam M.M."/>
            <person name="Emdad E.M."/>
            <person name="Halim A."/>
            <person name="Hossen Q.M.M."/>
            <person name="Hossain M.Z."/>
            <person name="Ahmed B."/>
            <person name="Rahim S."/>
            <person name="Rahman M.S."/>
            <person name="Alam M.M."/>
            <person name="Hou S."/>
            <person name="Wan X."/>
            <person name="Saito J.A."/>
            <person name="Alam M."/>
        </authorList>
    </citation>
    <scope>NUCLEOTIDE SEQUENCE [LARGE SCALE GENOMIC DNA]</scope>
    <source>
        <strain evidence="7 8">MS6</strain>
    </source>
</reference>
<sequence>MSVLPHASALPFAAAAAAGAASVAAYLNAKFHLAHDLRNELTLPIAMVYAAVRLRKNRLLSYHILEEQAERQPDHPWLVYDAAGGPERRRDWTYAQFLSDVRKAANWLKDHLGVKVGEVVALDGPNTPEYMIFWFALDALGAVPSFINCNLTSKALIHCVTLCECRYLLCDTETKPLVEPDEDELKTSGVRTIYYSPTLLTTLTDDTPIPASLTSTIKPTDLRSLIYTSGTTGLPKATQISTIRDLVFSYNVVRALSLTPSTRMYTCMPLYHIAAHTLCTFSVLHAGGTVVLGKRFSHASFWPEVVAGEATVIQYVGELCRYLMNAPPGPLDRAHRVKMAWGNGMRPDIWEGFRERFGIETIAELYGATDGLTSGINLNKGDFTKFAVALRGGLWRLKNRNLAAIVKVDKESGDEILRGKDGWAIKCADGEPGELLTRMDRRQPNDGFAGYYRNASAGNKRKVENVFEEGDLWFRSGDMLRLDSEGRLYFVDRMGDTFRWKAENVSTNEVSDVIGAHPHVAEANVYGIAVPHTEGRCGGAAITFANGVTEESFDFEGLARHAIKSLPRYAVPIFLRITPKIDYTGTLKMQKVRLRDEGMNVELVQKAGDRLYWLPTGGDRYVPFTVEDYRKIQDAKLKL</sequence>
<dbReference type="GO" id="GO:0005777">
    <property type="term" value="C:peroxisome"/>
    <property type="evidence" value="ECO:0007669"/>
    <property type="project" value="TreeGrafter"/>
</dbReference>
<dbReference type="InParanoid" id="K2QT06"/>
<proteinExistence type="inferred from homology"/>
<comment type="caution">
    <text evidence="7">The sequence shown here is derived from an EMBL/GenBank/DDBJ whole genome shotgun (WGS) entry which is preliminary data.</text>
</comment>
<accession>K2QT06</accession>
<feature type="domain" description="AMP-binding enzyme C-terminal" evidence="6">
    <location>
        <begin position="509"/>
        <end position="586"/>
    </location>
</feature>
<evidence type="ECO:0000256" key="1">
    <source>
        <dbReference type="ARBA" id="ARBA00006432"/>
    </source>
</evidence>
<dbReference type="InterPro" id="IPR000873">
    <property type="entry name" value="AMP-dep_synth/lig_dom"/>
</dbReference>
<dbReference type="PANTHER" id="PTHR43107">
    <property type="entry name" value="LONG-CHAIN FATTY ACID TRANSPORT PROTEIN"/>
    <property type="match status" value="1"/>
</dbReference>
<dbReference type="HOGENOM" id="CLU_000022_46_3_1"/>
<protein>
    <submittedName>
        <fullName evidence="7">AMP-dependent synthetase/ligase</fullName>
    </submittedName>
</protein>
<dbReference type="GO" id="GO:0005811">
    <property type="term" value="C:lipid droplet"/>
    <property type="evidence" value="ECO:0007669"/>
    <property type="project" value="TreeGrafter"/>
</dbReference>
<dbReference type="eggNOG" id="KOG1179">
    <property type="taxonomic scope" value="Eukaryota"/>
</dbReference>
<keyword evidence="2 7" id="KW-0436">Ligase</keyword>
<evidence type="ECO:0000256" key="3">
    <source>
        <dbReference type="ARBA" id="ARBA00022741"/>
    </source>
</evidence>
<comment type="similarity">
    <text evidence="1">Belongs to the ATP-dependent AMP-binding enzyme family.</text>
</comment>
<dbReference type="Pfam" id="PF13193">
    <property type="entry name" value="AMP-binding_C"/>
    <property type="match status" value="1"/>
</dbReference>
<dbReference type="GO" id="GO:0004467">
    <property type="term" value="F:long-chain fatty acid-CoA ligase activity"/>
    <property type="evidence" value="ECO:0007669"/>
    <property type="project" value="TreeGrafter"/>
</dbReference>
<evidence type="ECO:0000256" key="4">
    <source>
        <dbReference type="ARBA" id="ARBA00022840"/>
    </source>
</evidence>
<dbReference type="SUPFAM" id="SSF56801">
    <property type="entry name" value="Acetyl-CoA synthetase-like"/>
    <property type="match status" value="1"/>
</dbReference>
<evidence type="ECO:0000313" key="8">
    <source>
        <dbReference type="Proteomes" id="UP000007129"/>
    </source>
</evidence>
<dbReference type="PROSITE" id="PS00455">
    <property type="entry name" value="AMP_BINDING"/>
    <property type="match status" value="1"/>
</dbReference>
<dbReference type="FunFam" id="3.30.300.30:FF:000002">
    <property type="entry name" value="Long-chain fatty acid transport protein 1"/>
    <property type="match status" value="1"/>
</dbReference>
<dbReference type="VEuPathDB" id="FungiDB:MPH_09943"/>
<dbReference type="InterPro" id="IPR045851">
    <property type="entry name" value="AMP-bd_C_sf"/>
</dbReference>
<dbReference type="STRING" id="1126212.K2QT06"/>
<dbReference type="GO" id="GO:0005324">
    <property type="term" value="F:long-chain fatty acid transmembrane transporter activity"/>
    <property type="evidence" value="ECO:0007669"/>
    <property type="project" value="TreeGrafter"/>
</dbReference>